<evidence type="ECO:0000256" key="4">
    <source>
        <dbReference type="ARBA" id="ARBA00018426"/>
    </source>
</evidence>
<dbReference type="InterPro" id="IPR002761">
    <property type="entry name" value="Diphthami_syn_dom"/>
</dbReference>
<dbReference type="STRING" id="6211.A0A068XYD8"/>
<dbReference type="Gene3D" id="3.90.1490.10">
    <property type="entry name" value="putative n-type atp pyrophosphatase, domain 2"/>
    <property type="match status" value="1"/>
</dbReference>
<dbReference type="GO" id="GO:0017183">
    <property type="term" value="P:protein histidyl modification to diphthamide"/>
    <property type="evidence" value="ECO:0007669"/>
    <property type="project" value="UniProtKB-UniPathway"/>
</dbReference>
<reference evidence="14" key="2">
    <citation type="submission" date="2015-11" db="EMBL/GenBank/DDBJ databases">
        <authorList>
            <person name="Zhang Y."/>
            <person name="Guo Z."/>
        </authorList>
    </citation>
    <scope>NUCLEOTIDE SEQUENCE</scope>
</reference>
<dbReference type="FunFam" id="3.90.1490.10:FF:000001">
    <property type="entry name" value="Diphthine--ammonia ligase"/>
    <property type="match status" value="1"/>
</dbReference>
<dbReference type="OMA" id="RHTHRVM"/>
<keyword evidence="15" id="KW-1185">Reference proteome</keyword>
<dbReference type="GO" id="GO:0017178">
    <property type="term" value="F:diphthine-ammonia ligase activity"/>
    <property type="evidence" value="ECO:0007669"/>
    <property type="project" value="UniProtKB-EC"/>
</dbReference>
<protein>
    <recommendedName>
        <fullName evidence="4">Diphthine--ammonia ligase</fullName>
        <ecNumber evidence="3">6.3.1.14</ecNumber>
    </recommendedName>
    <alternativeName>
        <fullName evidence="9">ATP-binding domain-containing protein 4</fullName>
    </alternativeName>
    <alternativeName>
        <fullName evidence="8">Diphthamide synthase</fullName>
    </alternativeName>
    <alternativeName>
        <fullName evidence="10">Diphthamide synthetase</fullName>
    </alternativeName>
    <alternativeName>
        <fullName evidence="11">Protein DPH6 homolog</fullName>
    </alternativeName>
</protein>
<dbReference type="OrthoDB" id="686384at2759"/>
<evidence type="ECO:0000256" key="12">
    <source>
        <dbReference type="ARBA" id="ARBA00048108"/>
    </source>
</evidence>
<dbReference type="SUPFAM" id="SSF52402">
    <property type="entry name" value="Adenine nucleotide alpha hydrolases-like"/>
    <property type="match status" value="1"/>
</dbReference>
<evidence type="ECO:0000256" key="5">
    <source>
        <dbReference type="ARBA" id="ARBA00022598"/>
    </source>
</evidence>
<dbReference type="PANTHER" id="PTHR12196:SF2">
    <property type="entry name" value="DIPHTHINE--AMMONIA LIGASE"/>
    <property type="match status" value="1"/>
</dbReference>
<keyword evidence="6" id="KW-0547">Nucleotide-binding</keyword>
<dbReference type="GO" id="GO:0005524">
    <property type="term" value="F:ATP binding"/>
    <property type="evidence" value="ECO:0007669"/>
    <property type="project" value="UniProtKB-KW"/>
</dbReference>
<evidence type="ECO:0000256" key="11">
    <source>
        <dbReference type="ARBA" id="ARBA00032849"/>
    </source>
</evidence>
<dbReference type="InterPro" id="IPR030662">
    <property type="entry name" value="DPH6/MJ0570"/>
</dbReference>
<evidence type="ECO:0000313" key="14">
    <source>
        <dbReference type="EMBL" id="CDS37253.1"/>
    </source>
</evidence>
<dbReference type="PANTHER" id="PTHR12196">
    <property type="entry name" value="DOMAIN OF UNKNOWN FUNCTION 71 DUF71 -CONTAINING PROTEIN"/>
    <property type="match status" value="1"/>
</dbReference>
<proteinExistence type="inferred from homology"/>
<dbReference type="AlphaFoldDB" id="A0A068XYD8"/>
<evidence type="ECO:0000256" key="10">
    <source>
        <dbReference type="ARBA" id="ARBA00031552"/>
    </source>
</evidence>
<dbReference type="InterPro" id="IPR035959">
    <property type="entry name" value="RutC-like_sf"/>
</dbReference>
<evidence type="ECO:0000256" key="8">
    <source>
        <dbReference type="ARBA" id="ARBA00029814"/>
    </source>
</evidence>
<dbReference type="Gene3D" id="3.40.50.620">
    <property type="entry name" value="HUPs"/>
    <property type="match status" value="1"/>
</dbReference>
<dbReference type="CDD" id="cd06156">
    <property type="entry name" value="eu_AANH_C_2"/>
    <property type="match status" value="1"/>
</dbReference>
<evidence type="ECO:0000256" key="7">
    <source>
        <dbReference type="ARBA" id="ARBA00022840"/>
    </source>
</evidence>
<organism evidence="14 15">
    <name type="scientific">Echinococcus multilocularis</name>
    <name type="common">Fox tapeworm</name>
    <dbReference type="NCBI Taxonomy" id="6211"/>
    <lineage>
        <taxon>Eukaryota</taxon>
        <taxon>Metazoa</taxon>
        <taxon>Spiralia</taxon>
        <taxon>Lophotrochozoa</taxon>
        <taxon>Platyhelminthes</taxon>
        <taxon>Cestoda</taxon>
        <taxon>Eucestoda</taxon>
        <taxon>Cyclophyllidea</taxon>
        <taxon>Taeniidae</taxon>
        <taxon>Echinococcus</taxon>
    </lineage>
</organism>
<dbReference type="Proteomes" id="UP000017246">
    <property type="component" value="Unassembled WGS sequence"/>
</dbReference>
<accession>A0A068XYD8</accession>
<comment type="catalytic activity">
    <reaction evidence="12">
        <text>diphthine-[translation elongation factor 2] + NH4(+) + ATP = diphthamide-[translation elongation factor 2] + AMP + diphosphate + H(+)</text>
        <dbReference type="Rhea" id="RHEA:19753"/>
        <dbReference type="Rhea" id="RHEA-COMP:10172"/>
        <dbReference type="Rhea" id="RHEA-COMP:10174"/>
        <dbReference type="ChEBI" id="CHEBI:15378"/>
        <dbReference type="ChEBI" id="CHEBI:16692"/>
        <dbReference type="ChEBI" id="CHEBI:28938"/>
        <dbReference type="ChEBI" id="CHEBI:30616"/>
        <dbReference type="ChEBI" id="CHEBI:33019"/>
        <dbReference type="ChEBI" id="CHEBI:82696"/>
        <dbReference type="ChEBI" id="CHEBI:456215"/>
        <dbReference type="EC" id="6.3.1.14"/>
    </reaction>
</comment>
<dbReference type="NCBIfam" id="TIGR00290">
    <property type="entry name" value="MJ0570_dom"/>
    <property type="match status" value="1"/>
</dbReference>
<reference evidence="14" key="1">
    <citation type="journal article" date="2013" name="Nature">
        <title>The genomes of four tapeworm species reveal adaptations to parasitism.</title>
        <authorList>
            <person name="Tsai I.J."/>
            <person name="Zarowiecki M."/>
            <person name="Holroyd N."/>
            <person name="Garciarrubio A."/>
            <person name="Sanchez-Flores A."/>
            <person name="Brooks K.L."/>
            <person name="Tracey A."/>
            <person name="Bobes R.J."/>
            <person name="Fragoso G."/>
            <person name="Sciutto E."/>
            <person name="Aslett M."/>
            <person name="Beasley H."/>
            <person name="Bennett H.M."/>
            <person name="Cai J."/>
            <person name="Camicia F."/>
            <person name="Clark R."/>
            <person name="Cucher M."/>
            <person name="De Silva N."/>
            <person name="Day T.A."/>
            <person name="Deplazes P."/>
            <person name="Estrada K."/>
            <person name="Fernandez C."/>
            <person name="Holland P.W."/>
            <person name="Hou J."/>
            <person name="Hu S."/>
            <person name="Huckvale T."/>
            <person name="Hung S.S."/>
            <person name="Kamenetzky L."/>
            <person name="Keane J.A."/>
            <person name="Kiss F."/>
            <person name="Koziol U."/>
            <person name="Lambert O."/>
            <person name="Liu K."/>
            <person name="Luo X."/>
            <person name="Luo Y."/>
            <person name="Macchiaroli N."/>
            <person name="Nichol S."/>
            <person name="Paps J."/>
            <person name="Parkinson J."/>
            <person name="Pouchkina-Stantcheva N."/>
            <person name="Riddiford N."/>
            <person name="Rosenzvit M."/>
            <person name="Salinas G."/>
            <person name="Wasmuth J.D."/>
            <person name="Zamanian M."/>
            <person name="Zheng Y."/>
            <person name="Cai X."/>
            <person name="Soberon X."/>
            <person name="Olson P.D."/>
            <person name="Laclette J.P."/>
            <person name="Brehm K."/>
            <person name="Berriman M."/>
            <person name="Garciarrubio A."/>
            <person name="Bobes R.J."/>
            <person name="Fragoso G."/>
            <person name="Sanchez-Flores A."/>
            <person name="Estrada K."/>
            <person name="Cevallos M.A."/>
            <person name="Morett E."/>
            <person name="Gonzalez V."/>
            <person name="Portillo T."/>
            <person name="Ochoa-Leyva A."/>
            <person name="Jose M.V."/>
            <person name="Sciutto E."/>
            <person name="Landa A."/>
            <person name="Jimenez L."/>
            <person name="Valdes V."/>
            <person name="Carrero J.C."/>
            <person name="Larralde C."/>
            <person name="Morales-Montor J."/>
            <person name="Limon-Lason J."/>
            <person name="Soberon X."/>
            <person name="Laclette J.P."/>
        </authorList>
    </citation>
    <scope>NUCLEOTIDE SEQUENCE [LARGE SCALE GENOMIC DNA]</scope>
</reference>
<evidence type="ECO:0000256" key="9">
    <source>
        <dbReference type="ARBA" id="ARBA00031202"/>
    </source>
</evidence>
<evidence type="ECO:0000256" key="2">
    <source>
        <dbReference type="ARBA" id="ARBA00008496"/>
    </source>
</evidence>
<dbReference type="InterPro" id="IPR014729">
    <property type="entry name" value="Rossmann-like_a/b/a_fold"/>
</dbReference>
<dbReference type="Pfam" id="PF01902">
    <property type="entry name" value="Diphthami_syn_2"/>
    <property type="match status" value="1"/>
</dbReference>
<evidence type="ECO:0000256" key="3">
    <source>
        <dbReference type="ARBA" id="ARBA00012089"/>
    </source>
</evidence>
<dbReference type="UniPathway" id="UPA00559"/>
<dbReference type="eggNOG" id="KOG2317">
    <property type="taxonomic scope" value="Eukaryota"/>
</dbReference>
<evidence type="ECO:0000256" key="6">
    <source>
        <dbReference type="ARBA" id="ARBA00022741"/>
    </source>
</evidence>
<dbReference type="CDD" id="cd01994">
    <property type="entry name" value="AANH_PF0828-like"/>
    <property type="match status" value="1"/>
</dbReference>
<keyword evidence="5" id="KW-0436">Ligase</keyword>
<evidence type="ECO:0000256" key="1">
    <source>
        <dbReference type="ARBA" id="ARBA00005156"/>
    </source>
</evidence>
<feature type="domain" description="Diphthamide synthase" evidence="13">
    <location>
        <begin position="1"/>
        <end position="202"/>
    </location>
</feature>
<name>A0A068XYD8_ECHMU</name>
<comment type="similarity">
    <text evidence="2">Belongs to the Diphthine--ammonia ligase family.</text>
</comment>
<dbReference type="Gene3D" id="3.30.1330.40">
    <property type="entry name" value="RutC-like"/>
    <property type="match status" value="1"/>
</dbReference>
<comment type="pathway">
    <text evidence="1">Protein modification; peptidyl-diphthamide biosynthesis.</text>
</comment>
<evidence type="ECO:0000313" key="15">
    <source>
        <dbReference type="Proteomes" id="UP000017246"/>
    </source>
</evidence>
<dbReference type="SUPFAM" id="SSF55298">
    <property type="entry name" value="YjgF-like"/>
    <property type="match status" value="1"/>
</dbReference>
<sequence>MRVAALVSGGKDSIFSILETISQNHEVVALVNMQPPGLRCLAEAMNIPLYQSRIMHAATCHSLTYDVPPRDEVEDLFGLLLLVHRNHDDIKGLVSGAILSNYQRERVESICERLSWVSLTYLWRRDQKELLLDMVSAGVMAKIVKIASFGLDVERDLGCWIADFVPRAFCLADDSNCALNPCGEGGEFETFTFDCPLFTKRIVPLEEPRVVIHSSDPFATVAYLRYTGFRLESKDRVNISSSREALLNIAKDITVGGDVIHRRPFVSTEDRLTDLSTAVPLEISRDIPNTERRDCLFCDQPLLTPVDTTCIGVDCSTVETELHLRLKNATQNAFSKLELLLSRFGLNFDNVIHCHLTTSAEISDSSALGSIDNSFKQIFDSPSARRRRIGNAPPSLVCLSSPWPLEVLNQFTIVGVGKDEIVVVAISSIVVAVEVEHTADVEAMRVRSLSYWAPAVTASYSQAIRFASECFYSGQIGLVPETLELPLPSTSTVLQSESLQSHIEQQCWLALRHTHRVMKVMEPGGWRSLFYSVVYATSLSVLQSVRNKFHATVCAAVTAADGRAWCACDARVAWAVVSALPKGAVVQWQFATSRRPLRLRVMVSAVATDEIPPPVHPGCCRFVLFKRSAVVPPHLGLPIVPVVRFLEESVNYVCVNLSYE</sequence>
<gene>
    <name evidence="14" type="ORF">EmuJ_000449200</name>
</gene>
<dbReference type="EC" id="6.3.1.14" evidence="3"/>
<dbReference type="eggNOG" id="KOG2316">
    <property type="taxonomic scope" value="Eukaryota"/>
</dbReference>
<keyword evidence="7" id="KW-0067">ATP-binding</keyword>
<dbReference type="EMBL" id="LN902843">
    <property type="protein sequence ID" value="CDS37253.1"/>
    <property type="molecule type" value="Genomic_DNA"/>
</dbReference>
<evidence type="ECO:0000259" key="13">
    <source>
        <dbReference type="Pfam" id="PF01902"/>
    </source>
</evidence>